<reference evidence="1" key="1">
    <citation type="submission" date="2024-12" db="EMBL/GenBank/DDBJ databases">
        <authorList>
            <person name="Wu N."/>
        </authorList>
    </citation>
    <scope>NUCLEOTIDE SEQUENCE</scope>
    <source>
        <strain evidence="1">P15</strain>
    </source>
</reference>
<dbReference type="EMBL" id="JBJURJ010000017">
    <property type="protein sequence ID" value="MFM9331236.1"/>
    <property type="molecule type" value="Genomic_DNA"/>
</dbReference>
<keyword evidence="2" id="KW-1185">Reference proteome</keyword>
<evidence type="ECO:0000313" key="1">
    <source>
        <dbReference type="EMBL" id="MFM9331236.1"/>
    </source>
</evidence>
<accession>A0ACC7P2G2</accession>
<sequence>MRLLKRYRDTVFTRLILSYTIFTLILVGVAGGYLYSRANRLMLEEIAKESDNRLQAVQKYAEETLLRQYEESVENKAKSTYYFNGKSDLSFFLENGWENNLYRISQFREELMFQKQSLEGVAAVTAFFSNRDYAVDSNNFYMTADNSTDKEFLGQVAELPAGQWFGRVLSDGKEVLTYVTKLPYYSINEPARGYLFIDVERNYIYNAVARIMNDSGRLYILGPDGSTVFNSGESPDDELAIVQTAMQAGTPVNEFSSGEDRYVLAQLKSTDNDWTYVMVRPLNAFALSTKAFQTQLFACGLAVLVFGLIISYFMSRQLYTPLKGLIQYIRGVYQQSGAGQGNQAWINEYAYIGNALRNMDEKIGLLEAKSKRSELRNLVLGAPMGLEQMDMLPTGYRYCSGYIRLLAGGSGPLQEYYDQLEHHIPGIFISLNQSEAAVIYYTRENGVEQELVIQQELTRLQREVKAEICFGGATGSWAESVENIPLSFQAARMAYRYCFFYGTDAIIRYTSLQSYTPRPLMFSFEQYQHILKAGDIPGTNRFIDSFAEVLKQSIQLETVELALLQISSAIYQVVIELELQLLIPPSNLFDELKKDTLDATLDNIRSLSVQIAAHVKESGNQAHAEVVQKLKAYIDEHLEDNLSLNILSEVANLAPAYVSTLFGEVMKESFTDYVTRVRLDKAAAMLRENKELSVTEIASQVGYKNVQYFHNKFKQKYGVTPVQYRHAMKS</sequence>
<proteinExistence type="predicted"/>
<name>A0ACC7P2G2_9BACL</name>
<dbReference type="Proteomes" id="UP001631969">
    <property type="component" value="Unassembled WGS sequence"/>
</dbReference>
<protein>
    <submittedName>
        <fullName evidence="1">AraC family transcriptional regulator</fullName>
    </submittedName>
</protein>
<comment type="caution">
    <text evidence="1">The sequence shown here is derived from an EMBL/GenBank/DDBJ whole genome shotgun (WGS) entry which is preliminary data.</text>
</comment>
<evidence type="ECO:0000313" key="2">
    <source>
        <dbReference type="Proteomes" id="UP001631969"/>
    </source>
</evidence>
<gene>
    <name evidence="1" type="ORF">ACI1P1_23350</name>
</gene>
<organism evidence="1 2">
    <name type="scientific">Paenibacillus mesotrionivorans</name>
    <dbReference type="NCBI Taxonomy" id="3160968"/>
    <lineage>
        <taxon>Bacteria</taxon>
        <taxon>Bacillati</taxon>
        <taxon>Bacillota</taxon>
        <taxon>Bacilli</taxon>
        <taxon>Bacillales</taxon>
        <taxon>Paenibacillaceae</taxon>
        <taxon>Paenibacillus</taxon>
    </lineage>
</organism>